<keyword evidence="2" id="KW-1185">Reference proteome</keyword>
<name>A0A481W4T0_9CAUD</name>
<evidence type="ECO:0000313" key="1">
    <source>
        <dbReference type="EMBL" id="QBJ02816.1"/>
    </source>
</evidence>
<evidence type="ECO:0000313" key="2">
    <source>
        <dbReference type="Proteomes" id="UP000294134"/>
    </source>
</evidence>
<accession>A0A481W4T0</accession>
<gene>
    <name evidence="1" type="ORF">PSA21_290</name>
</gene>
<proteinExistence type="predicted"/>
<sequence length="120" mass="13729">MGPVYFQLTNNTITFEDLIPVGQNAEGLKFTLVDRYSRKPIDHPMSIKAIDKRHEGVAVSSVVMQGDTESTMQALKAWWNKCEIHEIELEWYHIDSAKVDIRVKGNPKHIMNYALKVETA</sequence>
<organism evidence="1 2">
    <name type="scientific">Pseudomonas phage Psa21</name>
    <dbReference type="NCBI Taxonomy" id="2530023"/>
    <lineage>
        <taxon>Viruses</taxon>
        <taxon>Duplodnaviria</taxon>
        <taxon>Heunggongvirae</taxon>
        <taxon>Uroviricota</taxon>
        <taxon>Caudoviricetes</taxon>
        <taxon>Chimalliviridae</taxon>
        <taxon>Tepukevirus</taxon>
        <taxon>Tepukevirus Psa21</taxon>
    </lineage>
</organism>
<dbReference type="EMBL" id="MK552327">
    <property type="protein sequence ID" value="QBJ02816.1"/>
    <property type="molecule type" value="Genomic_DNA"/>
</dbReference>
<protein>
    <submittedName>
        <fullName evidence="1">Uncharacterized protein</fullName>
    </submittedName>
</protein>
<dbReference type="Proteomes" id="UP000294134">
    <property type="component" value="Segment"/>
</dbReference>
<reference evidence="1 2" key="1">
    <citation type="submission" date="2019-02" db="EMBL/GenBank/DDBJ databases">
        <authorList>
            <person name="Frampton R.A."/>
            <person name="Wojtus J.K."/>
            <person name="Fineran P.C."/>
            <person name="Hendrickson H.L."/>
        </authorList>
    </citation>
    <scope>NUCLEOTIDE SEQUENCE [LARGE SCALE GENOMIC DNA]</scope>
</reference>